<name>A0AAW0NQD9_9GOBI</name>
<evidence type="ECO:0000313" key="3">
    <source>
        <dbReference type="EMBL" id="KAK7906770.1"/>
    </source>
</evidence>
<dbReference type="AlphaFoldDB" id="A0AAW0NQD9"/>
<dbReference type="GO" id="GO:0005739">
    <property type="term" value="C:mitochondrion"/>
    <property type="evidence" value="ECO:0007669"/>
    <property type="project" value="InterPro"/>
</dbReference>
<protein>
    <recommendedName>
        <fullName evidence="2">Small ribosomal subunit protein mS23 conserved domain-containing protein</fullName>
    </recommendedName>
</protein>
<accession>A0AAW0NQD9</accession>
<dbReference type="EMBL" id="JBBPFD010000011">
    <property type="protein sequence ID" value="KAK7906770.1"/>
    <property type="molecule type" value="Genomic_DNA"/>
</dbReference>
<dbReference type="InterPro" id="IPR023611">
    <property type="entry name" value="mS23_dom_met"/>
</dbReference>
<reference evidence="4" key="1">
    <citation type="submission" date="2024-04" db="EMBL/GenBank/DDBJ databases">
        <title>Salinicola lusitanus LLJ914,a marine bacterium isolated from the Okinawa Trough.</title>
        <authorList>
            <person name="Li J."/>
        </authorList>
    </citation>
    <scope>NUCLEOTIDE SEQUENCE [LARGE SCALE GENOMIC DNA]</scope>
</reference>
<dbReference type="PANTHER" id="PTHR15925">
    <property type="entry name" value="MITOCHONDRIAL RIBOSOMAL PROTEIN S23"/>
    <property type="match status" value="1"/>
</dbReference>
<comment type="caution">
    <text evidence="3">The sequence shown here is derived from an EMBL/GenBank/DDBJ whole genome shotgun (WGS) entry which is preliminary data.</text>
</comment>
<feature type="domain" description="Small ribosomal subunit protein mS23 conserved" evidence="2">
    <location>
        <begin position="2"/>
        <end position="33"/>
    </location>
</feature>
<gene>
    <name evidence="3" type="ORF">WMY93_015382</name>
</gene>
<evidence type="ECO:0000256" key="1">
    <source>
        <dbReference type="SAM" id="MobiDB-lite"/>
    </source>
</evidence>
<evidence type="ECO:0000259" key="2">
    <source>
        <dbReference type="Pfam" id="PF10484"/>
    </source>
</evidence>
<feature type="region of interest" description="Disordered" evidence="1">
    <location>
        <begin position="138"/>
        <end position="157"/>
    </location>
</feature>
<dbReference type="InterPro" id="IPR019520">
    <property type="entry name" value="Ribosomal_mS23_met"/>
</dbReference>
<dbReference type="GO" id="GO:0005840">
    <property type="term" value="C:ribosome"/>
    <property type="evidence" value="ECO:0007669"/>
    <property type="project" value="InterPro"/>
</dbReference>
<proteinExistence type="predicted"/>
<dbReference type="Proteomes" id="UP001460270">
    <property type="component" value="Unassembled WGS sequence"/>
</dbReference>
<sequence length="157" mass="17735">MAGSRLEKIGTVFTRVRDLMRSGVMKPHEKPICQILCRKFSTLKTSSEQNFIKSMEQDLGRWICPGLTCVRQSKVVEQYEELKNSTDLDEDSLFEETGKRLLAQGLVLKRKGPTAVVPENKQSVLNLKLSDMLAEQQSLTPEEEETMKTSSTPQTTV</sequence>
<organism evidence="3 4">
    <name type="scientific">Mugilogobius chulae</name>
    <name type="common">yellowstripe goby</name>
    <dbReference type="NCBI Taxonomy" id="88201"/>
    <lineage>
        <taxon>Eukaryota</taxon>
        <taxon>Metazoa</taxon>
        <taxon>Chordata</taxon>
        <taxon>Craniata</taxon>
        <taxon>Vertebrata</taxon>
        <taxon>Euteleostomi</taxon>
        <taxon>Actinopterygii</taxon>
        <taxon>Neopterygii</taxon>
        <taxon>Teleostei</taxon>
        <taxon>Neoteleostei</taxon>
        <taxon>Acanthomorphata</taxon>
        <taxon>Gobiaria</taxon>
        <taxon>Gobiiformes</taxon>
        <taxon>Gobioidei</taxon>
        <taxon>Gobiidae</taxon>
        <taxon>Gobionellinae</taxon>
        <taxon>Mugilogobius</taxon>
    </lineage>
</organism>
<dbReference type="GO" id="GO:0003735">
    <property type="term" value="F:structural constituent of ribosome"/>
    <property type="evidence" value="ECO:0007669"/>
    <property type="project" value="InterPro"/>
</dbReference>
<evidence type="ECO:0000313" key="4">
    <source>
        <dbReference type="Proteomes" id="UP001460270"/>
    </source>
</evidence>
<dbReference type="Pfam" id="PF10484">
    <property type="entry name" value="MRP-S23"/>
    <property type="match status" value="1"/>
</dbReference>
<dbReference type="PANTHER" id="PTHR15925:SF2">
    <property type="entry name" value="SMALL RIBOSOMAL SUBUNIT PROTEIN MS23"/>
    <property type="match status" value="1"/>
</dbReference>
<dbReference type="GO" id="GO:0006412">
    <property type="term" value="P:translation"/>
    <property type="evidence" value="ECO:0007669"/>
    <property type="project" value="InterPro"/>
</dbReference>
<feature type="compositionally biased region" description="Polar residues" evidence="1">
    <location>
        <begin position="148"/>
        <end position="157"/>
    </location>
</feature>
<keyword evidence="4" id="KW-1185">Reference proteome</keyword>